<dbReference type="Proteomes" id="UP000292340">
    <property type="component" value="Unassembled WGS sequence"/>
</dbReference>
<dbReference type="PANTHER" id="PTHR33112:SF9">
    <property type="entry name" value="HETEROKARYON INCOMPATIBILITY DOMAIN-CONTAINING PROTEIN"/>
    <property type="match status" value="1"/>
</dbReference>
<sequence>MSFSRTFQEYLLSPRTLLLGHKNLMYQCTQLFYDELLGPLGTSHNPVLTTIAASEKPNLDTDLRKSKYFPSTLPAVGKKSSEDSCAPVITSFLRTWLSLINEYRARRLKFGKDRIIAMAGIARAFAHLGDMTYLAGMWRQCLPVGLLWYVAEKPSLLARAHNNIAPGPPVSYTVQVIEEVAPADEKQQVPSWSFFSIPIFAFHHLGLLFGDEEVSIRRKSMADSARVCFDSVFWGTLLAFWWKDCPEGQVPDRAYNDFTGLRLTLGTKMLPVSSGWLTDILEQMQRTWEETTCAADRKLDCSPIFNHHPDDIRNSNGELPENTVLALVADVQIVRPAGRYTVQRCLMGLVLLPGVERDTWTRVGVWKLRLKITGVEVTSENMGLVAERWRGHDVLSKRWTNKVVTLV</sequence>
<proteinExistence type="predicted"/>
<gene>
    <name evidence="1" type="ORF">AA0115_g10497</name>
</gene>
<dbReference type="EMBL" id="PDXB01000040">
    <property type="protein sequence ID" value="RYN19842.1"/>
    <property type="molecule type" value="Genomic_DNA"/>
</dbReference>
<organism evidence="1 2">
    <name type="scientific">Alternaria tenuissima</name>
    <dbReference type="NCBI Taxonomy" id="119927"/>
    <lineage>
        <taxon>Eukaryota</taxon>
        <taxon>Fungi</taxon>
        <taxon>Dikarya</taxon>
        <taxon>Ascomycota</taxon>
        <taxon>Pezizomycotina</taxon>
        <taxon>Dothideomycetes</taxon>
        <taxon>Pleosporomycetidae</taxon>
        <taxon>Pleosporales</taxon>
        <taxon>Pleosporineae</taxon>
        <taxon>Pleosporaceae</taxon>
        <taxon>Alternaria</taxon>
        <taxon>Alternaria sect. Alternaria</taxon>
        <taxon>Alternaria alternata complex</taxon>
    </lineage>
</organism>
<evidence type="ECO:0000313" key="2">
    <source>
        <dbReference type="Proteomes" id="UP000292340"/>
    </source>
</evidence>
<reference evidence="1" key="2">
    <citation type="journal article" date="2019" name="bioRxiv">
        <title>Genomics, evolutionary history and diagnostics of the Alternaria alternata species group including apple and Asian pear pathotypes.</title>
        <authorList>
            <person name="Armitage A.D."/>
            <person name="Cockerton H.M."/>
            <person name="Sreenivasaprasad S."/>
            <person name="Woodhall J.W."/>
            <person name="Lane C.R."/>
            <person name="Harrison R.J."/>
            <person name="Clarkson J.P."/>
        </authorList>
    </citation>
    <scope>NUCLEOTIDE SEQUENCE</scope>
    <source>
        <strain evidence="1">FERA 1164</strain>
    </source>
</reference>
<accession>A0AB37W647</accession>
<name>A0AB37W647_9PLEO</name>
<protein>
    <submittedName>
        <fullName evidence="1">Uncharacterized protein</fullName>
    </submittedName>
</protein>
<comment type="caution">
    <text evidence="1">The sequence shown here is derived from an EMBL/GenBank/DDBJ whole genome shotgun (WGS) entry which is preliminary data.</text>
</comment>
<reference evidence="1" key="1">
    <citation type="submission" date="2017-10" db="EMBL/GenBank/DDBJ databases">
        <authorList>
            <person name="Armitage A.D."/>
            <person name="Barbara D.J."/>
            <person name="Woodhall J.W."/>
            <person name="Sreenivasaprasad S."/>
            <person name="Lane C.R."/>
            <person name="Clarkson J.P."/>
            <person name="Harrison R.J."/>
        </authorList>
    </citation>
    <scope>NUCLEOTIDE SEQUENCE</scope>
    <source>
        <strain evidence="1">FERA 1164</strain>
    </source>
</reference>
<dbReference type="PANTHER" id="PTHR33112">
    <property type="entry name" value="DOMAIN PROTEIN, PUTATIVE-RELATED"/>
    <property type="match status" value="1"/>
</dbReference>
<dbReference type="AlphaFoldDB" id="A0AB37W647"/>
<evidence type="ECO:0000313" key="1">
    <source>
        <dbReference type="EMBL" id="RYN19842.1"/>
    </source>
</evidence>